<evidence type="ECO:0000313" key="2">
    <source>
        <dbReference type="EMBL" id="ANN21178.1"/>
    </source>
</evidence>
<dbReference type="PANTHER" id="PTHR35333:SF3">
    <property type="entry name" value="BETA-LACTAMASE-TYPE TRANSPEPTIDASE FOLD CONTAINING PROTEIN"/>
    <property type="match status" value="1"/>
</dbReference>
<dbReference type="STRING" id="31958.SD37_40085"/>
<dbReference type="Proteomes" id="UP000093695">
    <property type="component" value="Chromosome"/>
</dbReference>
<dbReference type="InterPro" id="IPR000871">
    <property type="entry name" value="Beta-lactam_class-A"/>
</dbReference>
<dbReference type="PANTHER" id="PTHR35333">
    <property type="entry name" value="BETA-LACTAMASE"/>
    <property type="match status" value="1"/>
</dbReference>
<feature type="region of interest" description="Disordered" evidence="1">
    <location>
        <begin position="45"/>
        <end position="85"/>
    </location>
</feature>
<protein>
    <recommendedName>
        <fullName evidence="4">Serine hydrolase</fullName>
    </recommendedName>
</protein>
<dbReference type="Gene3D" id="3.40.710.10">
    <property type="entry name" value="DD-peptidase/beta-lactamase superfamily"/>
    <property type="match status" value="1"/>
</dbReference>
<organism evidence="2 3">
    <name type="scientific">Amycolatopsis orientalis</name>
    <name type="common">Nocardia orientalis</name>
    <dbReference type="NCBI Taxonomy" id="31958"/>
    <lineage>
        <taxon>Bacteria</taxon>
        <taxon>Bacillati</taxon>
        <taxon>Actinomycetota</taxon>
        <taxon>Actinomycetes</taxon>
        <taxon>Pseudonocardiales</taxon>
        <taxon>Pseudonocardiaceae</taxon>
        <taxon>Amycolatopsis</taxon>
    </lineage>
</organism>
<keyword evidence="3" id="KW-1185">Reference proteome</keyword>
<gene>
    <name evidence="2" type="ORF">SD37_40085</name>
</gene>
<name>A0A193C9Z6_AMYOR</name>
<dbReference type="eggNOG" id="COG1686">
    <property type="taxonomic scope" value="Bacteria"/>
</dbReference>
<dbReference type="KEGG" id="aori:SD37_40085"/>
<feature type="compositionally biased region" description="Pro residues" evidence="1">
    <location>
        <begin position="52"/>
        <end position="73"/>
    </location>
</feature>
<dbReference type="AlphaFoldDB" id="A0A193C9Z6"/>
<evidence type="ECO:0000256" key="1">
    <source>
        <dbReference type="SAM" id="MobiDB-lite"/>
    </source>
</evidence>
<sequence>MGKVSGVFLLVGICLGAVMAMLLVPPSRSDTAVVAAPASGAAALTVESEAAEPPPSEPPPSVPPKSSPQPNPGKPVTGVDPKTLSGLVPDGQVSVVVFDRLAKKTTVSLQADRSYTSASLVKILIALEALKAGASPGTVQRMLSVSDDGIASELWTAHGGPAIVTRWATKIGLAGTRPPEDPGRWGDTRITAADIAKVYRYLLEQVGAGTRTTIMRGLSGATENGSDGIRQYFGVPDAVGDLPWSIKQGWACCRGARIMHSSGVVGEHDRHIVVVLTSQPTSTTYPGAGRRVTDVVKALVPALAAG</sequence>
<dbReference type="SUPFAM" id="SSF56601">
    <property type="entry name" value="beta-lactamase/transpeptidase-like"/>
    <property type="match status" value="1"/>
</dbReference>
<dbReference type="GO" id="GO:0046677">
    <property type="term" value="P:response to antibiotic"/>
    <property type="evidence" value="ECO:0007669"/>
    <property type="project" value="InterPro"/>
</dbReference>
<dbReference type="GO" id="GO:0030655">
    <property type="term" value="P:beta-lactam antibiotic catabolic process"/>
    <property type="evidence" value="ECO:0007669"/>
    <property type="project" value="InterPro"/>
</dbReference>
<dbReference type="EMBL" id="CP016174">
    <property type="protein sequence ID" value="ANN21178.1"/>
    <property type="molecule type" value="Genomic_DNA"/>
</dbReference>
<dbReference type="RefSeq" id="WP_044855274.1">
    <property type="nucleotide sequence ID" value="NZ_CP016174.1"/>
</dbReference>
<proteinExistence type="predicted"/>
<dbReference type="GO" id="GO:0008800">
    <property type="term" value="F:beta-lactamase activity"/>
    <property type="evidence" value="ECO:0007669"/>
    <property type="project" value="InterPro"/>
</dbReference>
<reference evidence="2 3" key="1">
    <citation type="journal article" date="2015" name="Genome Announc.">
        <title>Draft Genome Sequence of Norvancomycin-Producing Strain Amycolatopsis orientalis CPCC200066.</title>
        <authorList>
            <person name="Lei X."/>
            <person name="Yuan F."/>
            <person name="Shi Y."/>
            <person name="Li X."/>
            <person name="Wang L."/>
            <person name="Hong B."/>
        </authorList>
    </citation>
    <scope>NUCLEOTIDE SEQUENCE [LARGE SCALE GENOMIC DNA]</scope>
    <source>
        <strain evidence="2 3">B-37</strain>
    </source>
</reference>
<dbReference type="InterPro" id="IPR012338">
    <property type="entry name" value="Beta-lactam/transpept-like"/>
</dbReference>
<evidence type="ECO:0000313" key="3">
    <source>
        <dbReference type="Proteomes" id="UP000093695"/>
    </source>
</evidence>
<accession>A0A193C9Z6</accession>
<evidence type="ECO:0008006" key="4">
    <source>
        <dbReference type="Google" id="ProtNLM"/>
    </source>
</evidence>